<sequence>MFKKAFLTGFVTCNLITWSLEARLRSQLKLPNPTTQTDDDPLQWIPFLVLDSLPGSSHPLLSSNRVNNNHVHLLNIFSLVTLLKQHSYNTKLTWKPIKVITTKKVRNKEVELTSYVFDVVHRQELVPSTMLEKVKPVLTTSYEPYVSDGNQEEDKEPEFFITDEGKLVLKKVAAFYTKVPMPCVVL</sequence>
<dbReference type="EMBL" id="QTSX02000258">
    <property type="protein sequence ID" value="KAJ9087459.1"/>
    <property type="molecule type" value="Genomic_DNA"/>
</dbReference>
<dbReference type="Proteomes" id="UP001165960">
    <property type="component" value="Unassembled WGS sequence"/>
</dbReference>
<evidence type="ECO:0000313" key="2">
    <source>
        <dbReference type="Proteomes" id="UP001165960"/>
    </source>
</evidence>
<evidence type="ECO:0000313" key="1">
    <source>
        <dbReference type="EMBL" id="KAJ9087459.1"/>
    </source>
</evidence>
<reference evidence="1" key="1">
    <citation type="submission" date="2022-04" db="EMBL/GenBank/DDBJ databases">
        <title>Genome of the entomopathogenic fungus Entomophthora muscae.</title>
        <authorList>
            <person name="Elya C."/>
            <person name="Lovett B.R."/>
            <person name="Lee E."/>
            <person name="Macias A.M."/>
            <person name="Hajek A.E."/>
            <person name="De Bivort B.L."/>
            <person name="Kasson M.T."/>
            <person name="De Fine Licht H.H."/>
            <person name="Stajich J.E."/>
        </authorList>
    </citation>
    <scope>NUCLEOTIDE SEQUENCE</scope>
    <source>
        <strain evidence="1">Berkeley</strain>
    </source>
</reference>
<accession>A0ACC2UK38</accession>
<proteinExistence type="predicted"/>
<gene>
    <name evidence="1" type="ORF">DSO57_1033174</name>
</gene>
<organism evidence="1 2">
    <name type="scientific">Entomophthora muscae</name>
    <dbReference type="NCBI Taxonomy" id="34485"/>
    <lineage>
        <taxon>Eukaryota</taxon>
        <taxon>Fungi</taxon>
        <taxon>Fungi incertae sedis</taxon>
        <taxon>Zoopagomycota</taxon>
        <taxon>Entomophthoromycotina</taxon>
        <taxon>Entomophthoromycetes</taxon>
        <taxon>Entomophthorales</taxon>
        <taxon>Entomophthoraceae</taxon>
        <taxon>Entomophthora</taxon>
    </lineage>
</organism>
<comment type="caution">
    <text evidence="1">The sequence shown here is derived from an EMBL/GenBank/DDBJ whole genome shotgun (WGS) entry which is preliminary data.</text>
</comment>
<keyword evidence="2" id="KW-1185">Reference proteome</keyword>
<name>A0ACC2UK38_9FUNG</name>
<protein>
    <submittedName>
        <fullName evidence="1">Uncharacterized protein</fullName>
    </submittedName>
</protein>